<proteinExistence type="predicted"/>
<reference evidence="1" key="1">
    <citation type="journal article" date="2020" name="Stud. Mycol.">
        <title>101 Dothideomycetes genomes: a test case for predicting lifestyles and emergence of pathogens.</title>
        <authorList>
            <person name="Haridas S."/>
            <person name="Albert R."/>
            <person name="Binder M."/>
            <person name="Bloem J."/>
            <person name="Labutti K."/>
            <person name="Salamov A."/>
            <person name="Andreopoulos B."/>
            <person name="Baker S."/>
            <person name="Barry K."/>
            <person name="Bills G."/>
            <person name="Bluhm B."/>
            <person name="Cannon C."/>
            <person name="Castanera R."/>
            <person name="Culley D."/>
            <person name="Daum C."/>
            <person name="Ezra D."/>
            <person name="Gonzalez J."/>
            <person name="Henrissat B."/>
            <person name="Kuo A."/>
            <person name="Liang C."/>
            <person name="Lipzen A."/>
            <person name="Lutzoni F."/>
            <person name="Magnuson J."/>
            <person name="Mondo S."/>
            <person name="Nolan M."/>
            <person name="Ohm R."/>
            <person name="Pangilinan J."/>
            <person name="Park H.-J."/>
            <person name="Ramirez L."/>
            <person name="Alfaro M."/>
            <person name="Sun H."/>
            <person name="Tritt A."/>
            <person name="Yoshinaga Y."/>
            <person name="Zwiers L.-H."/>
            <person name="Turgeon B."/>
            <person name="Goodwin S."/>
            <person name="Spatafora J."/>
            <person name="Crous P."/>
            <person name="Grigoriev I."/>
        </authorList>
    </citation>
    <scope>NUCLEOTIDE SEQUENCE</scope>
    <source>
        <strain evidence="1">CBS 122368</strain>
    </source>
</reference>
<gene>
    <name evidence="1" type="ORF">BU26DRAFT_293802</name>
</gene>
<dbReference type="AlphaFoldDB" id="A0A6A6IHB6"/>
<organism evidence="1 2">
    <name type="scientific">Trematosphaeria pertusa</name>
    <dbReference type="NCBI Taxonomy" id="390896"/>
    <lineage>
        <taxon>Eukaryota</taxon>
        <taxon>Fungi</taxon>
        <taxon>Dikarya</taxon>
        <taxon>Ascomycota</taxon>
        <taxon>Pezizomycotina</taxon>
        <taxon>Dothideomycetes</taxon>
        <taxon>Pleosporomycetidae</taxon>
        <taxon>Pleosporales</taxon>
        <taxon>Massarineae</taxon>
        <taxon>Trematosphaeriaceae</taxon>
        <taxon>Trematosphaeria</taxon>
    </lineage>
</organism>
<evidence type="ECO:0000313" key="1">
    <source>
        <dbReference type="EMBL" id="KAF2249984.1"/>
    </source>
</evidence>
<dbReference type="GeneID" id="54575010"/>
<dbReference type="EMBL" id="ML987194">
    <property type="protein sequence ID" value="KAF2249984.1"/>
    <property type="molecule type" value="Genomic_DNA"/>
</dbReference>
<evidence type="ECO:0000313" key="2">
    <source>
        <dbReference type="Proteomes" id="UP000800094"/>
    </source>
</evidence>
<name>A0A6A6IHB6_9PLEO</name>
<keyword evidence="2" id="KW-1185">Reference proteome</keyword>
<dbReference type="Proteomes" id="UP000800094">
    <property type="component" value="Unassembled WGS sequence"/>
</dbReference>
<sequence>MGPFLKWRAAAVIYAHPGNRTCINVLSPTSMPNQSYDGVGVFEDIGGDSYDGDVTEPRRALSIARALYMGIRLDTRWPSLSGGDVAERMVAAQTSFEMNHLHHRSNALRAARLKSQFPPLYPNSLGASTLILRLRRLEECNWWLQKNSRSSCMALVLVRRLASLRISALL</sequence>
<accession>A0A6A6IHB6</accession>
<dbReference type="RefSeq" id="XP_033684988.1">
    <property type="nucleotide sequence ID" value="XM_033821680.1"/>
</dbReference>
<protein>
    <submittedName>
        <fullName evidence="1">Uncharacterized protein</fullName>
    </submittedName>
</protein>